<reference evidence="1 2" key="1">
    <citation type="submission" date="2014-02" db="EMBL/GenBank/DDBJ databases">
        <title>Genome sequence of Brachybacterium phenoliresistens strain W13A50.</title>
        <authorList>
            <person name="Wang X."/>
        </authorList>
    </citation>
    <scope>NUCLEOTIDE SEQUENCE [LARGE SCALE GENOMIC DNA]</scope>
    <source>
        <strain evidence="1 2">W13A50</strain>
    </source>
</reference>
<protein>
    <recommendedName>
        <fullName evidence="3">Asp23/Gls24 family envelope stress response protein</fullName>
    </recommendedName>
</protein>
<dbReference type="EMBL" id="JDYK01000007">
    <property type="protein sequence ID" value="EWS81394.1"/>
    <property type="molecule type" value="Genomic_DNA"/>
</dbReference>
<dbReference type="eggNOG" id="COG1302">
    <property type="taxonomic scope" value="Bacteria"/>
</dbReference>
<name>Z9JT66_9MICO</name>
<comment type="caution">
    <text evidence="1">The sequence shown here is derived from an EMBL/GenBank/DDBJ whole genome shotgun (WGS) entry which is preliminary data.</text>
</comment>
<dbReference type="AlphaFoldDB" id="Z9JT66"/>
<accession>Z9JT66</accession>
<dbReference type="HOGENOM" id="CLU_139569_0_1_11"/>
<proteinExistence type="predicted"/>
<sequence length="116" mass="12178">MTVTGLDTLVRGSTTVPRQVVARIAEQAAAETAASAAGRGARPAARPDADCELYGRTAVLRLEVDLAHPVPLAATLRSLRAHVVRRVEALAGVSVGRLDVEIRALRPQDPARGGPR</sequence>
<dbReference type="PATRIC" id="fig|396014.3.peg.1616"/>
<gene>
    <name evidence="1" type="ORF">BF93_16355</name>
</gene>
<evidence type="ECO:0008006" key="3">
    <source>
        <dbReference type="Google" id="ProtNLM"/>
    </source>
</evidence>
<organism evidence="1 2">
    <name type="scientific">Brachybacterium phenoliresistens</name>
    <dbReference type="NCBI Taxonomy" id="396014"/>
    <lineage>
        <taxon>Bacteria</taxon>
        <taxon>Bacillati</taxon>
        <taxon>Actinomycetota</taxon>
        <taxon>Actinomycetes</taxon>
        <taxon>Micrococcales</taxon>
        <taxon>Dermabacteraceae</taxon>
        <taxon>Brachybacterium</taxon>
    </lineage>
</organism>
<dbReference type="Proteomes" id="UP000023067">
    <property type="component" value="Unassembled WGS sequence"/>
</dbReference>
<dbReference type="OrthoDB" id="4412373at2"/>
<evidence type="ECO:0000313" key="2">
    <source>
        <dbReference type="Proteomes" id="UP000023067"/>
    </source>
</evidence>
<dbReference type="STRING" id="396014.BF93_16355"/>
<keyword evidence="2" id="KW-1185">Reference proteome</keyword>
<evidence type="ECO:0000313" key="1">
    <source>
        <dbReference type="EMBL" id="EWS81394.1"/>
    </source>
</evidence>